<accession>A0AAD6ZJW8</accession>
<dbReference type="Gene3D" id="3.30.160.60">
    <property type="entry name" value="Classic Zinc Finger"/>
    <property type="match status" value="1"/>
</dbReference>
<dbReference type="InterPro" id="IPR036236">
    <property type="entry name" value="Znf_C2H2_sf"/>
</dbReference>
<protein>
    <recommendedName>
        <fullName evidence="3">C2H2-type domain-containing protein</fullName>
    </recommendedName>
</protein>
<keyword evidence="2" id="KW-1185">Reference proteome</keyword>
<dbReference type="SUPFAM" id="SSF57667">
    <property type="entry name" value="beta-beta-alpha zinc fingers"/>
    <property type="match status" value="1"/>
</dbReference>
<evidence type="ECO:0008006" key="3">
    <source>
        <dbReference type="Google" id="ProtNLM"/>
    </source>
</evidence>
<name>A0AAD6ZJW8_9AGAR</name>
<evidence type="ECO:0000313" key="2">
    <source>
        <dbReference type="Proteomes" id="UP001218218"/>
    </source>
</evidence>
<evidence type="ECO:0000313" key="1">
    <source>
        <dbReference type="EMBL" id="KAJ7325864.1"/>
    </source>
</evidence>
<dbReference type="EMBL" id="JARIHO010000043">
    <property type="protein sequence ID" value="KAJ7325864.1"/>
    <property type="molecule type" value="Genomic_DNA"/>
</dbReference>
<sequence length="87" mass="9867">MVRCGWEKCTVEIRRSTLVDHLRTVHELDFASKTKGACGWNGTCKWIQASSLRKHFLEKHLDLPPVACPTCTSTFGRGDSLRRHLEG</sequence>
<gene>
    <name evidence="1" type="ORF">DFH08DRAFT_886318</name>
</gene>
<comment type="caution">
    <text evidence="1">The sequence shown here is derived from an EMBL/GenBank/DDBJ whole genome shotgun (WGS) entry which is preliminary data.</text>
</comment>
<reference evidence="1" key="1">
    <citation type="submission" date="2023-03" db="EMBL/GenBank/DDBJ databases">
        <title>Massive genome expansion in bonnet fungi (Mycena s.s.) driven by repeated elements and novel gene families across ecological guilds.</title>
        <authorList>
            <consortium name="Lawrence Berkeley National Laboratory"/>
            <person name="Harder C.B."/>
            <person name="Miyauchi S."/>
            <person name="Viragh M."/>
            <person name="Kuo A."/>
            <person name="Thoen E."/>
            <person name="Andreopoulos B."/>
            <person name="Lu D."/>
            <person name="Skrede I."/>
            <person name="Drula E."/>
            <person name="Henrissat B."/>
            <person name="Morin E."/>
            <person name="Kohler A."/>
            <person name="Barry K."/>
            <person name="LaButti K."/>
            <person name="Morin E."/>
            <person name="Salamov A."/>
            <person name="Lipzen A."/>
            <person name="Mereny Z."/>
            <person name="Hegedus B."/>
            <person name="Baldrian P."/>
            <person name="Stursova M."/>
            <person name="Weitz H."/>
            <person name="Taylor A."/>
            <person name="Grigoriev I.V."/>
            <person name="Nagy L.G."/>
            <person name="Martin F."/>
            <person name="Kauserud H."/>
        </authorList>
    </citation>
    <scope>NUCLEOTIDE SEQUENCE</scope>
    <source>
        <strain evidence="1">CBHHK002</strain>
    </source>
</reference>
<dbReference type="Proteomes" id="UP001218218">
    <property type="component" value="Unassembled WGS sequence"/>
</dbReference>
<dbReference type="AlphaFoldDB" id="A0AAD6ZJW8"/>
<proteinExistence type="predicted"/>
<organism evidence="1 2">
    <name type="scientific">Mycena albidolilacea</name>
    <dbReference type="NCBI Taxonomy" id="1033008"/>
    <lineage>
        <taxon>Eukaryota</taxon>
        <taxon>Fungi</taxon>
        <taxon>Dikarya</taxon>
        <taxon>Basidiomycota</taxon>
        <taxon>Agaricomycotina</taxon>
        <taxon>Agaricomycetes</taxon>
        <taxon>Agaricomycetidae</taxon>
        <taxon>Agaricales</taxon>
        <taxon>Marasmiineae</taxon>
        <taxon>Mycenaceae</taxon>
        <taxon>Mycena</taxon>
    </lineage>
</organism>